<dbReference type="InterPro" id="IPR027417">
    <property type="entry name" value="P-loop_NTPase"/>
</dbReference>
<name>A0A0N0C616_9BACL</name>
<dbReference type="FunFam" id="3.40.50.300:FF:000016">
    <property type="entry name" value="Oligopeptide ABC transporter ATP-binding component"/>
    <property type="match status" value="1"/>
</dbReference>
<dbReference type="InterPro" id="IPR013563">
    <property type="entry name" value="Oligopep_ABC_C"/>
</dbReference>
<dbReference type="GO" id="GO:0015833">
    <property type="term" value="P:peptide transport"/>
    <property type="evidence" value="ECO:0007669"/>
    <property type="project" value="InterPro"/>
</dbReference>
<evidence type="ECO:0000259" key="5">
    <source>
        <dbReference type="PROSITE" id="PS50893"/>
    </source>
</evidence>
<dbReference type="Pfam" id="PF00005">
    <property type="entry name" value="ABC_tran"/>
    <property type="match status" value="1"/>
</dbReference>
<dbReference type="NCBIfam" id="TIGR01727">
    <property type="entry name" value="oligo_HPY"/>
    <property type="match status" value="1"/>
</dbReference>
<organism evidence="6 7">
    <name type="scientific">Paenibacillus xylanivorans</name>
    <dbReference type="NCBI Taxonomy" id="1705561"/>
    <lineage>
        <taxon>Bacteria</taxon>
        <taxon>Bacillati</taxon>
        <taxon>Bacillota</taxon>
        <taxon>Bacilli</taxon>
        <taxon>Bacillales</taxon>
        <taxon>Paenibacillaceae</taxon>
        <taxon>Paenibacillus</taxon>
    </lineage>
</organism>
<dbReference type="PROSITE" id="PS00211">
    <property type="entry name" value="ABC_TRANSPORTER_1"/>
    <property type="match status" value="1"/>
</dbReference>
<dbReference type="InterPro" id="IPR003593">
    <property type="entry name" value="AAA+_ATPase"/>
</dbReference>
<dbReference type="OrthoDB" id="9802264at2"/>
<keyword evidence="4 6" id="KW-0067">ATP-binding</keyword>
<dbReference type="SMART" id="SM00382">
    <property type="entry name" value="AAA"/>
    <property type="match status" value="1"/>
</dbReference>
<evidence type="ECO:0000256" key="2">
    <source>
        <dbReference type="ARBA" id="ARBA00022448"/>
    </source>
</evidence>
<evidence type="ECO:0000256" key="4">
    <source>
        <dbReference type="ARBA" id="ARBA00022840"/>
    </source>
</evidence>
<dbReference type="GO" id="GO:0005524">
    <property type="term" value="F:ATP binding"/>
    <property type="evidence" value="ECO:0007669"/>
    <property type="project" value="UniProtKB-KW"/>
</dbReference>
<evidence type="ECO:0000256" key="1">
    <source>
        <dbReference type="ARBA" id="ARBA00005417"/>
    </source>
</evidence>
<keyword evidence="2" id="KW-0813">Transport</keyword>
<accession>A0A0N0C616</accession>
<dbReference type="PANTHER" id="PTHR43776">
    <property type="entry name" value="TRANSPORT ATP-BINDING PROTEIN"/>
    <property type="match status" value="1"/>
</dbReference>
<dbReference type="PANTHER" id="PTHR43776:SF7">
    <property type="entry name" value="D,D-DIPEPTIDE TRANSPORT ATP-BINDING PROTEIN DDPF-RELATED"/>
    <property type="match status" value="1"/>
</dbReference>
<dbReference type="SUPFAM" id="SSF52540">
    <property type="entry name" value="P-loop containing nucleoside triphosphate hydrolases"/>
    <property type="match status" value="1"/>
</dbReference>
<dbReference type="Gene3D" id="3.40.50.300">
    <property type="entry name" value="P-loop containing nucleotide triphosphate hydrolases"/>
    <property type="match status" value="1"/>
</dbReference>
<evidence type="ECO:0000256" key="3">
    <source>
        <dbReference type="ARBA" id="ARBA00022741"/>
    </source>
</evidence>
<keyword evidence="7" id="KW-1185">Reference proteome</keyword>
<keyword evidence="3" id="KW-0547">Nucleotide-binding</keyword>
<dbReference type="RefSeq" id="WP_053779256.1">
    <property type="nucleotide sequence ID" value="NZ_LITU01000023.1"/>
</dbReference>
<sequence>MTKPILEVLNLNKSFQVKSKKALFKKPKPIHILNEISFELLEGETLSIVGESGCGKTTLGRCIVRGVDASSGDVVYHAEDGKEVNYLNLKGKEIKAYRKDIQMIFQDPYSSLSPRMSVFDIIAEPLIANFKLSRAEVEEKVMEIAEKTGLNVSYLKRYPHAFSGGQRQRIAIARALITQPRLIVCDEAVSALDVSIQAQIINLLKDLQEQFKITYIFISHDLSIVQNISDRVAVMHLGRIVELATTESLFSHPQHPYTEALMSAVPQPNPDFKKERIILEGEVPNPANPPSGCHFHPRCSYKTDKCIQQVPELREVGYNHFAACHYAEQLQLRGVPIETEDEVQSRTS</sequence>
<feature type="domain" description="ABC transporter" evidence="5">
    <location>
        <begin position="6"/>
        <end position="262"/>
    </location>
</feature>
<dbReference type="InterPro" id="IPR050319">
    <property type="entry name" value="ABC_transp_ATP-bind"/>
</dbReference>
<dbReference type="Pfam" id="PF08352">
    <property type="entry name" value="oligo_HPY"/>
    <property type="match status" value="1"/>
</dbReference>
<proteinExistence type="inferred from homology"/>
<dbReference type="Proteomes" id="UP000037688">
    <property type="component" value="Unassembled WGS sequence"/>
</dbReference>
<evidence type="ECO:0000313" key="7">
    <source>
        <dbReference type="Proteomes" id="UP000037688"/>
    </source>
</evidence>
<dbReference type="EMBL" id="LITU01000023">
    <property type="protein sequence ID" value="KOY18044.1"/>
    <property type="molecule type" value="Genomic_DNA"/>
</dbReference>
<comment type="caution">
    <text evidence="6">The sequence shown here is derived from an EMBL/GenBank/DDBJ whole genome shotgun (WGS) entry which is preliminary data.</text>
</comment>
<dbReference type="InterPro" id="IPR003439">
    <property type="entry name" value="ABC_transporter-like_ATP-bd"/>
</dbReference>
<evidence type="ECO:0000313" key="6">
    <source>
        <dbReference type="EMBL" id="KOY18044.1"/>
    </source>
</evidence>
<protein>
    <submittedName>
        <fullName evidence="6">Peptide ABC transporter ATP-binding protein</fullName>
    </submittedName>
</protein>
<dbReference type="GO" id="GO:0016887">
    <property type="term" value="F:ATP hydrolysis activity"/>
    <property type="evidence" value="ECO:0007669"/>
    <property type="project" value="InterPro"/>
</dbReference>
<comment type="similarity">
    <text evidence="1">Belongs to the ABC transporter superfamily.</text>
</comment>
<dbReference type="CDD" id="cd03257">
    <property type="entry name" value="ABC_NikE_OppD_transporters"/>
    <property type="match status" value="1"/>
</dbReference>
<dbReference type="PATRIC" id="fig|1705561.3.peg.6769"/>
<gene>
    <name evidence="6" type="ORF">AMS66_02315</name>
</gene>
<dbReference type="InterPro" id="IPR017871">
    <property type="entry name" value="ABC_transporter-like_CS"/>
</dbReference>
<dbReference type="GO" id="GO:0055085">
    <property type="term" value="P:transmembrane transport"/>
    <property type="evidence" value="ECO:0007669"/>
    <property type="project" value="UniProtKB-ARBA"/>
</dbReference>
<reference evidence="6 7" key="1">
    <citation type="submission" date="2015-08" db="EMBL/GenBank/DDBJ databases">
        <title>Draft genome sequence of cellulolytic and xylanolytic Paenibacillus sp. A59, isolated from a decaying forest soil from Patagonia, Argentina.</title>
        <authorList>
            <person name="Ghio S."/>
            <person name="Caceres A.M."/>
            <person name="Talia P."/>
            <person name="Grasso D."/>
            <person name="Campos E."/>
        </authorList>
    </citation>
    <scope>NUCLEOTIDE SEQUENCE [LARGE SCALE GENOMIC DNA]</scope>
    <source>
        <strain evidence="6 7">A59</strain>
    </source>
</reference>
<dbReference type="AlphaFoldDB" id="A0A0N0C616"/>
<dbReference type="PROSITE" id="PS50893">
    <property type="entry name" value="ABC_TRANSPORTER_2"/>
    <property type="match status" value="1"/>
</dbReference>